<sequence>MPASVGYDDKLRRAIGTADPGAVPGGSTTNLAKAALMTGPN</sequence>
<dbReference type="AlphaFoldDB" id="G6E7T2"/>
<gene>
    <name evidence="1" type="ORF">NSU_0403</name>
</gene>
<accession>G6E7T2</accession>
<reference evidence="1 2" key="1">
    <citation type="journal article" date="2012" name="J. Bacteriol.">
        <title>Genome sequence of benzo(a)pyrene-degrading bacterium Novosphingobium pentaromativorans US6-1.</title>
        <authorList>
            <person name="Luo Y.R."/>
            <person name="Kang S.G."/>
            <person name="Kim S.J."/>
            <person name="Kim M.R."/>
            <person name="Li N."/>
            <person name="Lee J.H."/>
            <person name="Kwon K.K."/>
        </authorList>
    </citation>
    <scope>NUCLEOTIDE SEQUENCE [LARGE SCALE GENOMIC DNA]</scope>
    <source>
        <strain evidence="1 2">US6-1</strain>
    </source>
</reference>
<keyword evidence="2" id="KW-1185">Reference proteome</keyword>
<protein>
    <submittedName>
        <fullName evidence="1">Uncharacterized protein</fullName>
    </submittedName>
</protein>
<comment type="caution">
    <text evidence="1">The sequence shown here is derived from an EMBL/GenBank/DDBJ whole genome shotgun (WGS) entry which is preliminary data.</text>
</comment>
<evidence type="ECO:0000313" key="2">
    <source>
        <dbReference type="Proteomes" id="UP000004030"/>
    </source>
</evidence>
<dbReference type="EMBL" id="AGFM01000007">
    <property type="protein sequence ID" value="EHJ62575.1"/>
    <property type="molecule type" value="Genomic_DNA"/>
</dbReference>
<name>G6E7T2_9SPHN</name>
<proteinExistence type="predicted"/>
<evidence type="ECO:0000313" key="1">
    <source>
        <dbReference type="EMBL" id="EHJ62575.1"/>
    </source>
</evidence>
<organism evidence="1 2">
    <name type="scientific">Novosphingobium pentaromativorans US6-1</name>
    <dbReference type="NCBI Taxonomy" id="1088721"/>
    <lineage>
        <taxon>Bacteria</taxon>
        <taxon>Pseudomonadati</taxon>
        <taxon>Pseudomonadota</taxon>
        <taxon>Alphaproteobacteria</taxon>
        <taxon>Sphingomonadales</taxon>
        <taxon>Sphingomonadaceae</taxon>
        <taxon>Novosphingobium</taxon>
    </lineage>
</organism>
<dbReference type="Proteomes" id="UP000004030">
    <property type="component" value="Unassembled WGS sequence"/>
</dbReference>
<dbReference type="PATRIC" id="fig|1088721.3.peg.397"/>